<feature type="transmembrane region" description="Helical" evidence="2">
    <location>
        <begin position="56"/>
        <end position="76"/>
    </location>
</feature>
<evidence type="ECO:0000313" key="4">
    <source>
        <dbReference type="Proteomes" id="UP001431429"/>
    </source>
</evidence>
<keyword evidence="2" id="KW-0472">Membrane</keyword>
<dbReference type="RefSeq" id="WP_250920072.1">
    <property type="nucleotide sequence ID" value="NZ_JAMQAW010000011.1"/>
</dbReference>
<dbReference type="Proteomes" id="UP001431429">
    <property type="component" value="Unassembled WGS sequence"/>
</dbReference>
<sequence length="159" mass="16750">MTDSDRMNGVVPGSDSASSDTGGRMRGGSRTAFLAELERLRADAGPGPRDQLIGRLGIALIVGGLIWVFVCFNQTAAQSDLRDQMEMVVLAILGVGITVLGAIVYAAMSVQRFMRFWLLRVIYEQRDLAGRGAEPPVPSVTAATPAAAAPETPAPSYGA</sequence>
<reference evidence="3" key="1">
    <citation type="submission" date="2022-06" db="EMBL/GenBank/DDBJ databases">
        <title>Genome public.</title>
        <authorList>
            <person name="Sun Q."/>
        </authorList>
    </citation>
    <scope>NUCLEOTIDE SEQUENCE</scope>
    <source>
        <strain evidence="3">CWNU-1</strain>
    </source>
</reference>
<keyword evidence="2" id="KW-0812">Transmembrane</keyword>
<name>A0ABT0UNR5_9ACTN</name>
<evidence type="ECO:0008006" key="5">
    <source>
        <dbReference type="Google" id="ProtNLM"/>
    </source>
</evidence>
<keyword evidence="2" id="KW-1133">Transmembrane helix</keyword>
<evidence type="ECO:0000256" key="1">
    <source>
        <dbReference type="SAM" id="MobiDB-lite"/>
    </source>
</evidence>
<comment type="caution">
    <text evidence="3">The sequence shown here is derived from an EMBL/GenBank/DDBJ whole genome shotgun (WGS) entry which is preliminary data.</text>
</comment>
<dbReference type="EMBL" id="JAMQAW010000011">
    <property type="protein sequence ID" value="MCM2389634.1"/>
    <property type="molecule type" value="Genomic_DNA"/>
</dbReference>
<feature type="compositionally biased region" description="Low complexity" evidence="1">
    <location>
        <begin position="139"/>
        <end position="159"/>
    </location>
</feature>
<feature type="transmembrane region" description="Helical" evidence="2">
    <location>
        <begin position="88"/>
        <end position="110"/>
    </location>
</feature>
<organism evidence="3 4">
    <name type="scientific">Streptomyces albipurpureus</name>
    <dbReference type="NCBI Taxonomy" id="2897419"/>
    <lineage>
        <taxon>Bacteria</taxon>
        <taxon>Bacillati</taxon>
        <taxon>Actinomycetota</taxon>
        <taxon>Actinomycetes</taxon>
        <taxon>Kitasatosporales</taxon>
        <taxon>Streptomycetaceae</taxon>
        <taxon>Streptomyces</taxon>
    </lineage>
</organism>
<evidence type="ECO:0000256" key="2">
    <source>
        <dbReference type="SAM" id="Phobius"/>
    </source>
</evidence>
<accession>A0ABT0UNR5</accession>
<keyword evidence="4" id="KW-1185">Reference proteome</keyword>
<gene>
    <name evidence="3" type="ORF">NBG84_15270</name>
</gene>
<protein>
    <recommendedName>
        <fullName evidence="5">Integral membrane protein</fullName>
    </recommendedName>
</protein>
<proteinExistence type="predicted"/>
<evidence type="ECO:0000313" key="3">
    <source>
        <dbReference type="EMBL" id="MCM2389634.1"/>
    </source>
</evidence>
<feature type="region of interest" description="Disordered" evidence="1">
    <location>
        <begin position="132"/>
        <end position="159"/>
    </location>
</feature>
<feature type="region of interest" description="Disordered" evidence="1">
    <location>
        <begin position="1"/>
        <end position="27"/>
    </location>
</feature>